<dbReference type="InterPro" id="IPR017850">
    <property type="entry name" value="Alkaline_phosphatase_core_sf"/>
</dbReference>
<dbReference type="SUPFAM" id="SSF53649">
    <property type="entry name" value="Alkaline phosphatase-like"/>
    <property type="match status" value="1"/>
</dbReference>
<dbReference type="GO" id="GO:0006506">
    <property type="term" value="P:GPI anchor biosynthetic process"/>
    <property type="evidence" value="ECO:0007669"/>
    <property type="project" value="UniProtKB-UniPathway"/>
</dbReference>
<feature type="transmembrane region" description="Helical" evidence="12">
    <location>
        <begin position="7"/>
        <end position="29"/>
    </location>
</feature>
<accession>A0A1E4RMW3</accession>
<evidence type="ECO:0000256" key="4">
    <source>
        <dbReference type="ARBA" id="ARBA00020830"/>
    </source>
</evidence>
<dbReference type="InterPro" id="IPR002591">
    <property type="entry name" value="Phosphodiest/P_Trfase"/>
</dbReference>
<evidence type="ECO:0000256" key="12">
    <source>
        <dbReference type="RuleBase" id="RU367106"/>
    </source>
</evidence>
<dbReference type="GO" id="GO:0005886">
    <property type="term" value="C:plasma membrane"/>
    <property type="evidence" value="ECO:0007669"/>
    <property type="project" value="EnsemblFungi"/>
</dbReference>
<feature type="transmembrane region" description="Helical" evidence="12">
    <location>
        <begin position="835"/>
        <end position="857"/>
    </location>
</feature>
<dbReference type="EMBL" id="KV454539">
    <property type="protein sequence ID" value="ODV68618.1"/>
    <property type="molecule type" value="Genomic_DNA"/>
</dbReference>
<keyword evidence="6 12" id="KW-0808">Transferase</keyword>
<feature type="transmembrane region" description="Helical" evidence="12">
    <location>
        <begin position="509"/>
        <end position="526"/>
    </location>
</feature>
<evidence type="ECO:0000313" key="14">
    <source>
        <dbReference type="EMBL" id="ODV68618.1"/>
    </source>
</evidence>
<dbReference type="GO" id="GO:0005789">
    <property type="term" value="C:endoplasmic reticulum membrane"/>
    <property type="evidence" value="ECO:0007669"/>
    <property type="project" value="UniProtKB-SubCell"/>
</dbReference>
<evidence type="ECO:0000256" key="9">
    <source>
        <dbReference type="ARBA" id="ARBA00022989"/>
    </source>
</evidence>
<dbReference type="PANTHER" id="PTHR23072:SF0">
    <property type="entry name" value="GPI ETHANOLAMINE PHOSPHATE TRANSFERASE 2"/>
    <property type="match status" value="1"/>
</dbReference>
<organism evidence="14 15">
    <name type="scientific">Hyphopichia burtonii NRRL Y-1933</name>
    <dbReference type="NCBI Taxonomy" id="984485"/>
    <lineage>
        <taxon>Eukaryota</taxon>
        <taxon>Fungi</taxon>
        <taxon>Dikarya</taxon>
        <taxon>Ascomycota</taxon>
        <taxon>Saccharomycotina</taxon>
        <taxon>Pichiomycetes</taxon>
        <taxon>Debaryomycetaceae</taxon>
        <taxon>Hyphopichia</taxon>
    </lineage>
</organism>
<proteinExistence type="inferred from homology"/>
<evidence type="ECO:0000256" key="11">
    <source>
        <dbReference type="ARBA" id="ARBA00023180"/>
    </source>
</evidence>
<dbReference type="CDD" id="cd16024">
    <property type="entry name" value="GPI_EPT_2"/>
    <property type="match status" value="1"/>
</dbReference>
<dbReference type="GeneID" id="30994572"/>
<feature type="transmembrane region" description="Helical" evidence="12">
    <location>
        <begin position="433"/>
        <end position="453"/>
    </location>
</feature>
<evidence type="ECO:0000256" key="5">
    <source>
        <dbReference type="ARBA" id="ARBA00022502"/>
    </source>
</evidence>
<feature type="transmembrane region" description="Helical" evidence="12">
    <location>
        <begin position="734"/>
        <end position="754"/>
    </location>
</feature>
<comment type="pathway">
    <text evidence="2 12">Glycolipid biosynthesis; glycosylphosphatidylinositol-anchor biosynthesis.</text>
</comment>
<evidence type="ECO:0000256" key="10">
    <source>
        <dbReference type="ARBA" id="ARBA00023136"/>
    </source>
</evidence>
<dbReference type="InterPro" id="IPR037674">
    <property type="entry name" value="PIG-G_N"/>
</dbReference>
<dbReference type="InterPro" id="IPR039527">
    <property type="entry name" value="PIGG/GPI7"/>
</dbReference>
<keyword evidence="15" id="KW-1185">Reference proteome</keyword>
<keyword evidence="8 12" id="KW-0256">Endoplasmic reticulum</keyword>
<keyword evidence="7 12" id="KW-0812">Transmembrane</keyword>
<dbReference type="OrthoDB" id="272139at2759"/>
<reference evidence="15" key="1">
    <citation type="submission" date="2016-05" db="EMBL/GenBank/DDBJ databases">
        <title>Comparative genomics of biotechnologically important yeasts.</title>
        <authorList>
            <consortium name="DOE Joint Genome Institute"/>
            <person name="Riley R."/>
            <person name="Haridas S."/>
            <person name="Wolfe K.H."/>
            <person name="Lopes M.R."/>
            <person name="Hittinger C.T."/>
            <person name="Goker M."/>
            <person name="Salamov A."/>
            <person name="Wisecaver J."/>
            <person name="Long T.M."/>
            <person name="Aerts A.L."/>
            <person name="Barry K."/>
            <person name="Choi C."/>
            <person name="Clum A."/>
            <person name="Coughlan A.Y."/>
            <person name="Deshpande S."/>
            <person name="Douglass A.P."/>
            <person name="Hanson S.J."/>
            <person name="Klenk H.-P."/>
            <person name="Labutti K."/>
            <person name="Lapidus A."/>
            <person name="Lindquist E."/>
            <person name="Lipzen A."/>
            <person name="Meier-Kolthoff J.P."/>
            <person name="Ohm R.A."/>
            <person name="Otillar R.P."/>
            <person name="Pangilinan J."/>
            <person name="Peng Y."/>
            <person name="Rokas A."/>
            <person name="Rosa C.A."/>
            <person name="Scheuner C."/>
            <person name="Sibirny A.A."/>
            <person name="Slot J.C."/>
            <person name="Stielow J.B."/>
            <person name="Sun H."/>
            <person name="Kurtzman C.P."/>
            <person name="Blackwell M."/>
            <person name="Grigoriev I.V."/>
            <person name="Jeffries T.W."/>
        </authorList>
    </citation>
    <scope>NUCLEOTIDE SEQUENCE [LARGE SCALE GENOMIC DNA]</scope>
    <source>
        <strain evidence="15">NRRL Y-1933</strain>
    </source>
</reference>
<dbReference type="Proteomes" id="UP000095085">
    <property type="component" value="Unassembled WGS sequence"/>
</dbReference>
<comment type="similarity">
    <text evidence="3 12">Belongs to the PIGG/PIGN/PIGO family. PIGG subfamily.</text>
</comment>
<comment type="subcellular location">
    <subcellularLocation>
        <location evidence="1 12">Endoplasmic reticulum membrane</location>
        <topology evidence="1 12">Multi-pass membrane protein</topology>
    </subcellularLocation>
</comment>
<evidence type="ECO:0000256" key="7">
    <source>
        <dbReference type="ARBA" id="ARBA00022692"/>
    </source>
</evidence>
<keyword evidence="5 12" id="KW-0337">GPI-anchor biosynthesis</keyword>
<feature type="transmembrane region" description="Helical" evidence="12">
    <location>
        <begin position="652"/>
        <end position="672"/>
    </location>
</feature>
<dbReference type="Pfam" id="PF19316">
    <property type="entry name" value="PIGO_PIGG"/>
    <property type="match status" value="1"/>
</dbReference>
<feature type="transmembrane region" description="Helical" evidence="12">
    <location>
        <begin position="546"/>
        <end position="566"/>
    </location>
</feature>
<evidence type="ECO:0000313" key="15">
    <source>
        <dbReference type="Proteomes" id="UP000095085"/>
    </source>
</evidence>
<feature type="transmembrane region" description="Helical" evidence="12">
    <location>
        <begin position="869"/>
        <end position="894"/>
    </location>
</feature>
<feature type="transmembrane region" description="Helical" evidence="12">
    <location>
        <begin position="774"/>
        <end position="799"/>
    </location>
</feature>
<keyword evidence="10 12" id="KW-0472">Membrane</keyword>
<protein>
    <recommendedName>
        <fullName evidence="4 12">GPI ethanolamine phosphate transferase 2</fullName>
    </recommendedName>
</protein>
<dbReference type="InterPro" id="IPR045687">
    <property type="entry name" value="PIGG/GPI7_C"/>
</dbReference>
<feature type="transmembrane region" description="Helical" evidence="12">
    <location>
        <begin position="488"/>
        <end position="504"/>
    </location>
</feature>
<feature type="transmembrane region" description="Helical" evidence="12">
    <location>
        <begin position="586"/>
        <end position="608"/>
    </location>
</feature>
<dbReference type="Gene3D" id="3.40.720.10">
    <property type="entry name" value="Alkaline Phosphatase, subunit A"/>
    <property type="match status" value="2"/>
</dbReference>
<keyword evidence="11" id="KW-0325">Glycoprotein</keyword>
<keyword evidence="9 12" id="KW-1133">Transmembrane helix</keyword>
<feature type="domain" description="GPI ethanolamine phosphate transferase 2 C-terminal" evidence="13">
    <location>
        <begin position="421"/>
        <end position="892"/>
    </location>
</feature>
<comment type="function">
    <text evidence="12">Ethanolamine phosphate transferase involved in glycosylphosphatidylinositol-anchor biosynthesis. Transfers ethanolamine phosphate to the GPI second mannose.</text>
</comment>
<name>A0A1E4RMW3_9ASCO</name>
<evidence type="ECO:0000256" key="3">
    <source>
        <dbReference type="ARBA" id="ARBA00005315"/>
    </source>
</evidence>
<dbReference type="GO" id="GO:0051267">
    <property type="term" value="F:CP2 mannose-ethanolamine phosphotransferase activity"/>
    <property type="evidence" value="ECO:0007669"/>
    <property type="project" value="EnsemblFungi"/>
</dbReference>
<dbReference type="STRING" id="984485.A0A1E4RMW3"/>
<evidence type="ECO:0000256" key="6">
    <source>
        <dbReference type="ARBA" id="ARBA00022679"/>
    </source>
</evidence>
<dbReference type="PANTHER" id="PTHR23072">
    <property type="entry name" value="PHOSPHATIDYLINOSITOL GLYCAN-RELATED"/>
    <property type="match status" value="1"/>
</dbReference>
<evidence type="ECO:0000256" key="2">
    <source>
        <dbReference type="ARBA" id="ARBA00004687"/>
    </source>
</evidence>
<evidence type="ECO:0000256" key="1">
    <source>
        <dbReference type="ARBA" id="ARBA00004477"/>
    </source>
</evidence>
<feature type="transmembrane region" description="Helical" evidence="12">
    <location>
        <begin position="460"/>
        <end position="482"/>
    </location>
</feature>
<dbReference type="RefSeq" id="XP_020077685.1">
    <property type="nucleotide sequence ID" value="XM_020220022.1"/>
</dbReference>
<evidence type="ECO:0000259" key="13">
    <source>
        <dbReference type="Pfam" id="PF19316"/>
    </source>
</evidence>
<evidence type="ECO:0000256" key="8">
    <source>
        <dbReference type="ARBA" id="ARBA00022824"/>
    </source>
</evidence>
<dbReference type="AlphaFoldDB" id="A0A1E4RMW3"/>
<dbReference type="Pfam" id="PF01663">
    <property type="entry name" value="Phosphodiest"/>
    <property type="match status" value="1"/>
</dbReference>
<gene>
    <name evidence="14" type="ORF">HYPBUDRAFT_147171</name>
</gene>
<dbReference type="UniPathway" id="UPA00196"/>
<sequence length="895" mass="101969">MAPTGSWRVYILCFLSHIIGLCIFLKGFFPSKVVLPGHNEFSIPDPFVQSNGKAQFENVIVMVVDAMRADFLFSESRSEMKFVHSLINQNSALPYTAFSTPPTVTLPRLKGITTGGTPNFLDAILNVADDKDDSQGLSSQDSWVHQFKYCNPTNRELHFFGDDTWLKLFPPEEYFEKFEGTNSFFVSDFTDVDNNVTRHLNEELSKESNWSGLILHYLGLDHIGHKGGPDSVFMGSKQKEMDSIIERLYNYIIGESSKETLLVVMGDHGMNEIGNHGGSSVGETSPGLLLISPKFQKLSQGLKSPLKDDPHYQYYRNINQIDLVPTLASLLNFPIPTNNLGVVIENILGLWDSNEKKHAILLENCQQFKRLVEAKYSSTDNEYSNIMSKWEKIQGLDHDSAQTSPYYDFLYEVQDILSLSATNYNYSDIWCGFLILTISSLSTWLISSYYFFMGSQLNKALLVAFQACTVLYSVHFHGSSLIEEEYQIWWFFSMIFIIFLFCYSKFKGIPYFILLITGFRLIRSWNNSGQKFSTPFTTAAYFLNNVSVLWSINFIVFTIISFKICYQGYFVNCFSIGTVTGIKQKITNVGGFLAFVLTHVVSSISFVFKLSQFHNDGNKVPEWALWIINYTCDSFGIDIENSNKNQFQEMNIQLAQISFYGIFFLLLLRILLGNLRSCKQALITDLTNIMTILLMQQSRCENIPIFLIFFITEWSISKILHNDGKKLRKNLDELIIISTSFSLCVQNLSFFSIGNTNLLATVDLSNAYNGVSSYDVFLVGLLTFISNYAVVIFWSFVSLKLIFEDSFIRFSNDLSENLINYPTIFKKKILIVKSFLTLTFYGISVINLVGSCINLRFHLFIWTVFSPKLLYFASWSVLMNGLIDFLVATTLIAIS</sequence>